<gene>
    <name evidence="8" type="ORF">DF222_10590</name>
</gene>
<dbReference type="GO" id="GO:0051537">
    <property type="term" value="F:2 iron, 2 sulfur cluster binding"/>
    <property type="evidence" value="ECO:0007669"/>
    <property type="project" value="UniProtKB-KW"/>
</dbReference>
<feature type="domain" description="Rieske" evidence="7">
    <location>
        <begin position="3"/>
        <end position="102"/>
    </location>
</feature>
<evidence type="ECO:0000256" key="5">
    <source>
        <dbReference type="ARBA" id="ARBA00034078"/>
    </source>
</evidence>
<name>A0A2U1T4B6_9CORY</name>
<proteinExistence type="inferred from homology"/>
<dbReference type="PANTHER" id="PTHR21496">
    <property type="entry name" value="FERREDOXIN-RELATED"/>
    <property type="match status" value="1"/>
</dbReference>
<dbReference type="SUPFAM" id="SSF50022">
    <property type="entry name" value="ISP domain"/>
    <property type="match status" value="1"/>
</dbReference>
<comment type="cofactor">
    <cofactor evidence="5">
        <name>[2Fe-2S] cluster</name>
        <dbReference type="ChEBI" id="CHEBI:190135"/>
    </cofactor>
</comment>
<evidence type="ECO:0000256" key="2">
    <source>
        <dbReference type="ARBA" id="ARBA00022723"/>
    </source>
</evidence>
<evidence type="ECO:0000313" key="9">
    <source>
        <dbReference type="Proteomes" id="UP000244989"/>
    </source>
</evidence>
<protein>
    <submittedName>
        <fullName evidence="8">2Fe-2S ferredoxin</fullName>
    </submittedName>
</protein>
<sequence length="107" mass="11665">MAIHIGSSASLADGESLVVDKRDTGYEQNIAVFRDGEHLRAVDNTCTHLEASLANGRCEDGVITCWLHKATFDATTGEAIDYPARGRLTVHEVTEDDGELYLTVNDQ</sequence>
<comment type="similarity">
    <text evidence="6">Belongs to the bacterial ring-hydroxylating dioxygenase ferredoxin component family.</text>
</comment>
<keyword evidence="9" id="KW-1185">Reference proteome</keyword>
<keyword evidence="3" id="KW-0408">Iron</keyword>
<dbReference type="Pfam" id="PF00355">
    <property type="entry name" value="Rieske"/>
    <property type="match status" value="1"/>
</dbReference>
<dbReference type="PROSITE" id="PS51296">
    <property type="entry name" value="RIESKE"/>
    <property type="match status" value="1"/>
</dbReference>
<dbReference type="KEGG" id="cyz:C3B44_11405"/>
<dbReference type="OrthoDB" id="147178at2"/>
<dbReference type="GO" id="GO:0004497">
    <property type="term" value="F:monooxygenase activity"/>
    <property type="evidence" value="ECO:0007669"/>
    <property type="project" value="UniProtKB-ARBA"/>
</dbReference>
<keyword evidence="2" id="KW-0479">Metal-binding</keyword>
<comment type="caution">
    <text evidence="8">The sequence shown here is derived from an EMBL/GenBank/DDBJ whole genome shotgun (WGS) entry which is preliminary data.</text>
</comment>
<evidence type="ECO:0000259" key="7">
    <source>
        <dbReference type="PROSITE" id="PS51296"/>
    </source>
</evidence>
<dbReference type="GO" id="GO:0016705">
    <property type="term" value="F:oxidoreductase activity, acting on paired donors, with incorporation or reduction of molecular oxygen"/>
    <property type="evidence" value="ECO:0007669"/>
    <property type="project" value="UniProtKB-ARBA"/>
</dbReference>
<dbReference type="EMBL" id="QEEZ01000028">
    <property type="protein sequence ID" value="PWC00850.1"/>
    <property type="molecule type" value="Genomic_DNA"/>
</dbReference>
<reference evidence="9" key="1">
    <citation type="submission" date="2018-04" db="EMBL/GenBank/DDBJ databases">
        <authorList>
            <person name="Liu S."/>
            <person name="Wang Z."/>
            <person name="Li J."/>
        </authorList>
    </citation>
    <scope>NUCLEOTIDE SEQUENCE [LARGE SCALE GENOMIC DNA]</scope>
    <source>
        <strain evidence="9">2189</strain>
    </source>
</reference>
<evidence type="ECO:0000256" key="6">
    <source>
        <dbReference type="ARBA" id="ARBA00038001"/>
    </source>
</evidence>
<dbReference type="AlphaFoldDB" id="A0A2U1T4B6"/>
<keyword evidence="1" id="KW-0001">2Fe-2S</keyword>
<dbReference type="InterPro" id="IPR036922">
    <property type="entry name" value="Rieske_2Fe-2S_sf"/>
</dbReference>
<keyword evidence="4" id="KW-0411">Iron-sulfur</keyword>
<dbReference type="Proteomes" id="UP000244989">
    <property type="component" value="Unassembled WGS sequence"/>
</dbReference>
<dbReference type="Gene3D" id="2.102.10.10">
    <property type="entry name" value="Rieske [2Fe-2S] iron-sulphur domain"/>
    <property type="match status" value="1"/>
</dbReference>
<evidence type="ECO:0000313" key="8">
    <source>
        <dbReference type="EMBL" id="PWC00850.1"/>
    </source>
</evidence>
<organism evidence="8 9">
    <name type="scientific">Corynebacterium yudongzhengii</name>
    <dbReference type="NCBI Taxonomy" id="2080740"/>
    <lineage>
        <taxon>Bacteria</taxon>
        <taxon>Bacillati</taxon>
        <taxon>Actinomycetota</taxon>
        <taxon>Actinomycetes</taxon>
        <taxon>Mycobacteriales</taxon>
        <taxon>Corynebacteriaceae</taxon>
        <taxon>Corynebacterium</taxon>
    </lineage>
</organism>
<evidence type="ECO:0000256" key="4">
    <source>
        <dbReference type="ARBA" id="ARBA00023014"/>
    </source>
</evidence>
<evidence type="ECO:0000256" key="1">
    <source>
        <dbReference type="ARBA" id="ARBA00022714"/>
    </source>
</evidence>
<dbReference type="PANTHER" id="PTHR21496:SF0">
    <property type="entry name" value="RIESKE DOMAIN-CONTAINING PROTEIN"/>
    <property type="match status" value="1"/>
</dbReference>
<dbReference type="RefSeq" id="WP_108432464.1">
    <property type="nucleotide sequence ID" value="NZ_CP026947.1"/>
</dbReference>
<accession>A0A2U1T4B6</accession>
<dbReference type="GO" id="GO:0046872">
    <property type="term" value="F:metal ion binding"/>
    <property type="evidence" value="ECO:0007669"/>
    <property type="project" value="UniProtKB-KW"/>
</dbReference>
<evidence type="ECO:0000256" key="3">
    <source>
        <dbReference type="ARBA" id="ARBA00023004"/>
    </source>
</evidence>
<dbReference type="InterPro" id="IPR017941">
    <property type="entry name" value="Rieske_2Fe-2S"/>
</dbReference>